<dbReference type="SMART" id="SM00267">
    <property type="entry name" value="GGDEF"/>
    <property type="match status" value="1"/>
</dbReference>
<feature type="domain" description="EAL" evidence="2">
    <location>
        <begin position="438"/>
        <end position="692"/>
    </location>
</feature>
<keyword evidence="1" id="KW-1133">Transmembrane helix</keyword>
<name>A0ABW2J890_9BURK</name>
<dbReference type="Gene3D" id="3.30.70.270">
    <property type="match status" value="1"/>
</dbReference>
<evidence type="ECO:0000259" key="2">
    <source>
        <dbReference type="PROSITE" id="PS50883"/>
    </source>
</evidence>
<feature type="transmembrane region" description="Helical" evidence="1">
    <location>
        <begin position="145"/>
        <end position="167"/>
    </location>
</feature>
<feature type="transmembrane region" description="Helical" evidence="1">
    <location>
        <begin position="219"/>
        <end position="241"/>
    </location>
</feature>
<dbReference type="Proteomes" id="UP001596379">
    <property type="component" value="Unassembled WGS sequence"/>
</dbReference>
<keyword evidence="1" id="KW-0812">Transmembrane</keyword>
<dbReference type="PANTHER" id="PTHR44757:SF2">
    <property type="entry name" value="BIOFILM ARCHITECTURE MAINTENANCE PROTEIN MBAA"/>
    <property type="match status" value="1"/>
</dbReference>
<feature type="transmembrane region" description="Helical" evidence="1">
    <location>
        <begin position="106"/>
        <end position="125"/>
    </location>
</feature>
<dbReference type="SMART" id="SM00052">
    <property type="entry name" value="EAL"/>
    <property type="match status" value="1"/>
</dbReference>
<dbReference type="Pfam" id="PF03707">
    <property type="entry name" value="MHYT"/>
    <property type="match status" value="3"/>
</dbReference>
<dbReference type="InterPro" id="IPR029787">
    <property type="entry name" value="Nucleotide_cyclase"/>
</dbReference>
<dbReference type="InterPro" id="IPR001633">
    <property type="entry name" value="EAL_dom"/>
</dbReference>
<evidence type="ECO:0000259" key="4">
    <source>
        <dbReference type="PROSITE" id="PS50924"/>
    </source>
</evidence>
<accession>A0ABW2J890</accession>
<feature type="domain" description="MHYT" evidence="4">
    <location>
        <begin position="10"/>
        <end position="203"/>
    </location>
</feature>
<dbReference type="SUPFAM" id="SSF55073">
    <property type="entry name" value="Nucleotide cyclase"/>
    <property type="match status" value="1"/>
</dbReference>
<dbReference type="PROSITE" id="PS50924">
    <property type="entry name" value="MHYT"/>
    <property type="match status" value="1"/>
</dbReference>
<dbReference type="CDD" id="cd01949">
    <property type="entry name" value="GGDEF"/>
    <property type="match status" value="1"/>
</dbReference>
<reference evidence="6" key="1">
    <citation type="journal article" date="2019" name="Int. J. Syst. Evol. Microbiol.">
        <title>The Global Catalogue of Microorganisms (GCM) 10K type strain sequencing project: providing services to taxonomists for standard genome sequencing and annotation.</title>
        <authorList>
            <consortium name="The Broad Institute Genomics Platform"/>
            <consortium name="The Broad Institute Genome Sequencing Center for Infectious Disease"/>
            <person name="Wu L."/>
            <person name="Ma J."/>
        </authorList>
    </citation>
    <scope>NUCLEOTIDE SEQUENCE [LARGE SCALE GENOMIC DNA]</scope>
    <source>
        <strain evidence="6">CCUG 36956</strain>
    </source>
</reference>
<keyword evidence="1" id="KW-0472">Membrane</keyword>
<dbReference type="InterPro" id="IPR035919">
    <property type="entry name" value="EAL_sf"/>
</dbReference>
<dbReference type="Pfam" id="PF00563">
    <property type="entry name" value="EAL"/>
    <property type="match status" value="1"/>
</dbReference>
<evidence type="ECO:0000313" key="5">
    <source>
        <dbReference type="EMBL" id="MFC7299328.1"/>
    </source>
</evidence>
<evidence type="ECO:0000256" key="1">
    <source>
        <dbReference type="PROSITE-ProRule" id="PRU00244"/>
    </source>
</evidence>
<sequence length="715" mass="77572">MLTAYYTAHYDTLLVFISLLVAILASYTALDMAGRINATQHKGAALWLVGGAFAMGVGIWSMHFIGMLSFRLPIALGYDLALTIASLLIAVVTSGFALWRISQPSLSFLQLIVSALLMGIAIAAMHYTGMAALRMTPAIEYDPLLFSLSVLIAVAASGAALWIAFTLRKNKPHMKRARAMAAIVMGVAIIGMHYTGMAAANFPVGSICTAASEGILPGWLALVVIIVTLSVLAIALLTSVLDARLESQTSLLAQSLAVANQELTQQALQDNLTKLPNRTLLEDRLDQMLRKAERTHTRFALMFIDLDGFKAINDSLGHHIGDMLLIEVAQRIRGSIRAQDTAARLGGDEFVLLIEVAEPEDAASVAVKLCNIINQAFDIDGHTLGVSASVGITIYPDDGQTAHDLLVNADAAMYHTKSTGRNGYHFFESSMNTNAHNQLQVIQDLRLALERKEFRLHYQPKFNTPDGTVIGAEALLRWQHPTRGMIAPIDFIALAEKTGLIVPIGEWVLDEACRQMRIWHDEGNRHWKVAVNLSAVQFSNDDLIELVKATLARNSLPPYALMLEVTESTAMHDVEASLAILDQLSGLGIDISIDDFGTGYSSLLYLKRLPATELKIDRGFISDLAQGGDDSSIVAAIIALGRSLNLRVVAEGVETNEQQEYLTSLGCDTMQGYLLGRPMAADQFIEAIHTTAPIEKVHSVSAKGTSPDRPASLQH</sequence>
<organism evidence="5 6">
    <name type="scientific">Herminiimonas aquatilis</name>
    <dbReference type="NCBI Taxonomy" id="345342"/>
    <lineage>
        <taxon>Bacteria</taxon>
        <taxon>Pseudomonadati</taxon>
        <taxon>Pseudomonadota</taxon>
        <taxon>Betaproteobacteria</taxon>
        <taxon>Burkholderiales</taxon>
        <taxon>Oxalobacteraceae</taxon>
        <taxon>Herminiimonas</taxon>
    </lineage>
</organism>
<feature type="transmembrane region" description="Helical" evidence="1">
    <location>
        <begin position="179"/>
        <end position="199"/>
    </location>
</feature>
<dbReference type="InterPro" id="IPR052155">
    <property type="entry name" value="Biofilm_reg_signaling"/>
</dbReference>
<keyword evidence="6" id="KW-1185">Reference proteome</keyword>
<feature type="transmembrane region" description="Helical" evidence="1">
    <location>
        <begin position="45"/>
        <end position="68"/>
    </location>
</feature>
<dbReference type="Gene3D" id="3.20.20.450">
    <property type="entry name" value="EAL domain"/>
    <property type="match status" value="1"/>
</dbReference>
<feature type="transmembrane region" description="Helical" evidence="1">
    <location>
        <begin position="12"/>
        <end position="33"/>
    </location>
</feature>
<dbReference type="SUPFAM" id="SSF141868">
    <property type="entry name" value="EAL domain-like"/>
    <property type="match status" value="1"/>
</dbReference>
<proteinExistence type="predicted"/>
<dbReference type="PROSITE" id="PS50883">
    <property type="entry name" value="EAL"/>
    <property type="match status" value="1"/>
</dbReference>
<comment type="caution">
    <text evidence="5">The sequence shown here is derived from an EMBL/GenBank/DDBJ whole genome shotgun (WGS) entry which is preliminary data.</text>
</comment>
<dbReference type="InterPro" id="IPR005330">
    <property type="entry name" value="MHYT_dom"/>
</dbReference>
<dbReference type="NCBIfam" id="TIGR00254">
    <property type="entry name" value="GGDEF"/>
    <property type="match status" value="1"/>
</dbReference>
<feature type="transmembrane region" description="Helical" evidence="1">
    <location>
        <begin position="80"/>
        <end position="99"/>
    </location>
</feature>
<dbReference type="InterPro" id="IPR000160">
    <property type="entry name" value="GGDEF_dom"/>
</dbReference>
<dbReference type="Pfam" id="PF00990">
    <property type="entry name" value="GGDEF"/>
    <property type="match status" value="1"/>
</dbReference>
<dbReference type="PANTHER" id="PTHR44757">
    <property type="entry name" value="DIGUANYLATE CYCLASE DGCP"/>
    <property type="match status" value="1"/>
</dbReference>
<dbReference type="EMBL" id="JBHTCC010000003">
    <property type="protein sequence ID" value="MFC7299328.1"/>
    <property type="molecule type" value="Genomic_DNA"/>
</dbReference>
<dbReference type="InterPro" id="IPR043128">
    <property type="entry name" value="Rev_trsase/Diguanyl_cyclase"/>
</dbReference>
<evidence type="ECO:0000259" key="3">
    <source>
        <dbReference type="PROSITE" id="PS50887"/>
    </source>
</evidence>
<protein>
    <submittedName>
        <fullName evidence="5">Bifunctional diguanylate cyclase/phosphodiesterase</fullName>
    </submittedName>
</protein>
<dbReference type="PROSITE" id="PS50887">
    <property type="entry name" value="GGDEF"/>
    <property type="match status" value="1"/>
</dbReference>
<gene>
    <name evidence="5" type="ORF">ACFQO0_12860</name>
</gene>
<dbReference type="CDD" id="cd01948">
    <property type="entry name" value="EAL"/>
    <property type="match status" value="1"/>
</dbReference>
<feature type="domain" description="GGDEF" evidence="3">
    <location>
        <begin position="297"/>
        <end position="429"/>
    </location>
</feature>
<dbReference type="RefSeq" id="WP_382235248.1">
    <property type="nucleotide sequence ID" value="NZ_JBHTCC010000003.1"/>
</dbReference>
<evidence type="ECO:0000313" key="6">
    <source>
        <dbReference type="Proteomes" id="UP001596379"/>
    </source>
</evidence>